<comment type="caution">
    <text evidence="4">The sequence shown here is derived from an EMBL/GenBank/DDBJ whole genome shotgun (WGS) entry which is preliminary data.</text>
</comment>
<reference evidence="4" key="1">
    <citation type="journal article" date="2023" name="Plant Biotechnol. J.">
        <title>Chromosome-level wild Hevea brasiliensis genome provides new tools for genomic-assisted breeding and valuable loci to elevate rubber yield.</title>
        <authorList>
            <person name="Cheng H."/>
            <person name="Song X."/>
            <person name="Hu Y."/>
            <person name="Wu T."/>
            <person name="Yang Q."/>
            <person name="An Z."/>
            <person name="Feng S."/>
            <person name="Deng Z."/>
            <person name="Wu W."/>
            <person name="Zeng X."/>
            <person name="Tu M."/>
            <person name="Wang X."/>
            <person name="Huang H."/>
        </authorList>
    </citation>
    <scope>NUCLEOTIDE SEQUENCE</scope>
    <source>
        <strain evidence="4">MT/VB/25A 57/8</strain>
    </source>
</reference>
<feature type="repeat" description="PPR" evidence="2">
    <location>
        <begin position="139"/>
        <end position="173"/>
    </location>
</feature>
<accession>A0ABQ9KP54</accession>
<dbReference type="PANTHER" id="PTHR47926:SF484">
    <property type="entry name" value="PENTATRICOPEPTIDE REPEAT-CONTAINING PROTEIN"/>
    <property type="match status" value="1"/>
</dbReference>
<feature type="repeat" description="PPR" evidence="2">
    <location>
        <begin position="265"/>
        <end position="299"/>
    </location>
</feature>
<dbReference type="PANTHER" id="PTHR47926">
    <property type="entry name" value="PENTATRICOPEPTIDE REPEAT-CONTAINING PROTEIN"/>
    <property type="match status" value="1"/>
</dbReference>
<evidence type="ECO:0000313" key="5">
    <source>
        <dbReference type="Proteomes" id="UP001174677"/>
    </source>
</evidence>
<evidence type="ECO:0000256" key="3">
    <source>
        <dbReference type="SAM" id="MobiDB-lite"/>
    </source>
</evidence>
<dbReference type="Pfam" id="PF13041">
    <property type="entry name" value="PPR_2"/>
    <property type="match status" value="3"/>
</dbReference>
<keyword evidence="5" id="KW-1185">Reference proteome</keyword>
<dbReference type="SUPFAM" id="SSF48452">
    <property type="entry name" value="TPR-like"/>
    <property type="match status" value="1"/>
</dbReference>
<dbReference type="Pfam" id="PF20431">
    <property type="entry name" value="E_motif"/>
    <property type="match status" value="1"/>
</dbReference>
<dbReference type="Proteomes" id="UP001174677">
    <property type="component" value="Chromosome 16"/>
</dbReference>
<evidence type="ECO:0000256" key="2">
    <source>
        <dbReference type="PROSITE-ProRule" id="PRU00708"/>
    </source>
</evidence>
<feature type="repeat" description="PPR" evidence="2">
    <location>
        <begin position="366"/>
        <end position="400"/>
    </location>
</feature>
<evidence type="ECO:0008006" key="6">
    <source>
        <dbReference type="Google" id="ProtNLM"/>
    </source>
</evidence>
<gene>
    <name evidence="4" type="ORF">P3X46_028487</name>
</gene>
<dbReference type="InterPro" id="IPR046848">
    <property type="entry name" value="E_motif"/>
</dbReference>
<feature type="repeat" description="PPR" evidence="2">
    <location>
        <begin position="401"/>
        <end position="435"/>
    </location>
</feature>
<sequence>MNLPQKNPPKNTNNDHQNQSKSHQNFIKQNSRSCDANALQPNWYFLIRKYIYRGSQREALVLYNQIRCKGAYILGLVPAILKACASASMVKYGKCLHGEAIKNGVDFDVVIGTSLVDMYAKSGDIFDSRKMFDCMPERNVVTWNAMIGGYVRNGGMNTASVLFEKMSTRTAVTWIEMIRGFAGSADLVTARCMFDQVPPELKNVVTWTVMVDGYASKGLMIDARVLFEQMPERNFFSWSSMISGYCKIGDVEEARAIFDRVPVRNLVNWNSLICGYAQNGFCEEALEAFRKMQADCFEPDAVTVAGILSACAQLGLLDVGKDVHRVVYDKGIKLNQFVMNALVDMYAKCGDLTNARLIFEGMTYKSSACWNAMISGFAIHGQCKEALEFFRRMEESNEKPDEITFLSVLSACAHGGFIDEGLEIFSKIDKCGLAASIKHYGCVVDLLGRAGRVQDAYEFIKRMPMKPNDAVWGALLGACRVHLDMDMVEQVMEEVRREDCSIDSGNDPHCVLLSNIFAAFDRWEKAERMRMVMVTRGLPKTPGRSSVVLVNTEQ</sequence>
<protein>
    <recommendedName>
        <fullName evidence="6">Pentacotripeptide-repeat region of PRORP domain-containing protein</fullName>
    </recommendedName>
</protein>
<dbReference type="InterPro" id="IPR046960">
    <property type="entry name" value="PPR_At4g14850-like_plant"/>
</dbReference>
<evidence type="ECO:0000256" key="1">
    <source>
        <dbReference type="ARBA" id="ARBA00022737"/>
    </source>
</evidence>
<dbReference type="PROSITE" id="PS51375">
    <property type="entry name" value="PPR"/>
    <property type="match status" value="5"/>
</dbReference>
<dbReference type="EMBL" id="JARPOI010000016">
    <property type="protein sequence ID" value="KAJ9146186.1"/>
    <property type="molecule type" value="Genomic_DNA"/>
</dbReference>
<keyword evidence="1" id="KW-0677">Repeat</keyword>
<dbReference type="InterPro" id="IPR002885">
    <property type="entry name" value="PPR_rpt"/>
</dbReference>
<proteinExistence type="predicted"/>
<feature type="region of interest" description="Disordered" evidence="3">
    <location>
        <begin position="1"/>
        <end position="26"/>
    </location>
</feature>
<dbReference type="Gene3D" id="1.25.40.10">
    <property type="entry name" value="Tetratricopeptide repeat domain"/>
    <property type="match status" value="4"/>
</dbReference>
<dbReference type="InterPro" id="IPR011990">
    <property type="entry name" value="TPR-like_helical_dom_sf"/>
</dbReference>
<name>A0ABQ9KP54_HEVBR</name>
<dbReference type="NCBIfam" id="TIGR00756">
    <property type="entry name" value="PPR"/>
    <property type="match status" value="5"/>
</dbReference>
<dbReference type="Pfam" id="PF01535">
    <property type="entry name" value="PPR"/>
    <property type="match status" value="4"/>
</dbReference>
<evidence type="ECO:0000313" key="4">
    <source>
        <dbReference type="EMBL" id="KAJ9146186.1"/>
    </source>
</evidence>
<feature type="repeat" description="PPR" evidence="2">
    <location>
        <begin position="203"/>
        <end position="237"/>
    </location>
</feature>
<organism evidence="4 5">
    <name type="scientific">Hevea brasiliensis</name>
    <name type="common">Para rubber tree</name>
    <name type="synonym">Siphonia brasiliensis</name>
    <dbReference type="NCBI Taxonomy" id="3981"/>
    <lineage>
        <taxon>Eukaryota</taxon>
        <taxon>Viridiplantae</taxon>
        <taxon>Streptophyta</taxon>
        <taxon>Embryophyta</taxon>
        <taxon>Tracheophyta</taxon>
        <taxon>Spermatophyta</taxon>
        <taxon>Magnoliopsida</taxon>
        <taxon>eudicotyledons</taxon>
        <taxon>Gunneridae</taxon>
        <taxon>Pentapetalae</taxon>
        <taxon>rosids</taxon>
        <taxon>fabids</taxon>
        <taxon>Malpighiales</taxon>
        <taxon>Euphorbiaceae</taxon>
        <taxon>Crotonoideae</taxon>
        <taxon>Micrandreae</taxon>
        <taxon>Hevea</taxon>
    </lineage>
</organism>